<dbReference type="Proteomes" id="UP000472971">
    <property type="component" value="Unassembled WGS sequence"/>
</dbReference>
<evidence type="ECO:0000313" key="12">
    <source>
        <dbReference type="Proteomes" id="UP000570010"/>
    </source>
</evidence>
<keyword evidence="3" id="KW-1003">Cell membrane</keyword>
<dbReference type="PANTHER" id="PTHR30561">
    <property type="entry name" value="SMR FAMILY PROTON-DEPENDENT DRUG EFFLUX TRANSPORTER SUGE"/>
    <property type="match status" value="1"/>
</dbReference>
<organism evidence="10 11">
    <name type="scientific">Bacillus aquiflavi</name>
    <dbReference type="NCBI Taxonomy" id="2672567"/>
    <lineage>
        <taxon>Bacteria</taxon>
        <taxon>Bacillati</taxon>
        <taxon>Bacillota</taxon>
        <taxon>Bacilli</taxon>
        <taxon>Bacillales</taxon>
        <taxon>Bacillaceae</taxon>
        <taxon>Bacillus</taxon>
    </lineage>
</organism>
<evidence type="ECO:0000313" key="11">
    <source>
        <dbReference type="Proteomes" id="UP000472971"/>
    </source>
</evidence>
<evidence type="ECO:0000313" key="10">
    <source>
        <dbReference type="EMBL" id="NEY82064.1"/>
    </source>
</evidence>
<dbReference type="Gene3D" id="1.10.3730.20">
    <property type="match status" value="1"/>
</dbReference>
<evidence type="ECO:0000256" key="6">
    <source>
        <dbReference type="ARBA" id="ARBA00023136"/>
    </source>
</evidence>
<comment type="similarity">
    <text evidence="7">Belongs to the drug/metabolite transporter (DMT) superfamily. Small multidrug resistance (SMR) (TC 2.A.7.1) family.</text>
</comment>
<evidence type="ECO:0000256" key="1">
    <source>
        <dbReference type="ARBA" id="ARBA00004651"/>
    </source>
</evidence>
<comment type="subcellular location">
    <subcellularLocation>
        <location evidence="1 7">Cell membrane</location>
        <topology evidence="1 7">Multi-pass membrane protein</topology>
    </subcellularLocation>
</comment>
<dbReference type="AlphaFoldDB" id="A0A6B3W3J3"/>
<feature type="transmembrane region" description="Helical" evidence="8">
    <location>
        <begin position="29"/>
        <end position="50"/>
    </location>
</feature>
<gene>
    <name evidence="10" type="ORF">G4D64_11260</name>
    <name evidence="9" type="ORF">H1Z61_11870</name>
</gene>
<name>A0A6B3W3J3_9BACI</name>
<reference evidence="9 12" key="2">
    <citation type="submission" date="2020-07" db="EMBL/GenBank/DDBJ databases">
        <authorList>
            <person name="Feng H."/>
        </authorList>
    </citation>
    <scope>NUCLEOTIDE SEQUENCE [LARGE SCALE GENOMIC DNA]</scope>
    <source>
        <strain evidence="12">s-12</strain>
        <strain evidence="9">S-12</strain>
    </source>
</reference>
<dbReference type="EMBL" id="JAAIWN010000026">
    <property type="protein sequence ID" value="NEY82064.1"/>
    <property type="molecule type" value="Genomic_DNA"/>
</dbReference>
<evidence type="ECO:0000256" key="4">
    <source>
        <dbReference type="ARBA" id="ARBA00022692"/>
    </source>
</evidence>
<keyword evidence="5 8" id="KW-1133">Transmembrane helix</keyword>
<evidence type="ECO:0000313" key="9">
    <source>
        <dbReference type="EMBL" id="MBA4537808.1"/>
    </source>
</evidence>
<evidence type="ECO:0000256" key="7">
    <source>
        <dbReference type="RuleBase" id="RU003942"/>
    </source>
</evidence>
<dbReference type="Proteomes" id="UP000570010">
    <property type="component" value="Unassembled WGS sequence"/>
</dbReference>
<dbReference type="EMBL" id="JACEIO010000028">
    <property type="protein sequence ID" value="MBA4537808.1"/>
    <property type="molecule type" value="Genomic_DNA"/>
</dbReference>
<comment type="caution">
    <text evidence="10">The sequence shown here is derived from an EMBL/GenBank/DDBJ whole genome shotgun (WGS) entry which is preliminary data.</text>
</comment>
<dbReference type="InterPro" id="IPR000390">
    <property type="entry name" value="Small_drug/metabolite_transptr"/>
</dbReference>
<dbReference type="PANTHER" id="PTHR30561:SF1">
    <property type="entry name" value="MULTIDRUG TRANSPORTER EMRE"/>
    <property type="match status" value="1"/>
</dbReference>
<dbReference type="GO" id="GO:0022857">
    <property type="term" value="F:transmembrane transporter activity"/>
    <property type="evidence" value="ECO:0007669"/>
    <property type="project" value="InterPro"/>
</dbReference>
<dbReference type="FunFam" id="1.10.3730.20:FF:000001">
    <property type="entry name" value="Quaternary ammonium compound resistance transporter SugE"/>
    <property type="match status" value="1"/>
</dbReference>
<dbReference type="InterPro" id="IPR037185">
    <property type="entry name" value="EmrE-like"/>
</dbReference>
<evidence type="ECO:0000256" key="3">
    <source>
        <dbReference type="ARBA" id="ARBA00022475"/>
    </source>
</evidence>
<dbReference type="GO" id="GO:0005886">
    <property type="term" value="C:plasma membrane"/>
    <property type="evidence" value="ECO:0007669"/>
    <property type="project" value="UniProtKB-SubCell"/>
</dbReference>
<evidence type="ECO:0000256" key="5">
    <source>
        <dbReference type="ARBA" id="ARBA00022989"/>
    </source>
</evidence>
<reference evidence="10 11" key="1">
    <citation type="submission" date="2020-02" db="EMBL/GenBank/DDBJ databases">
        <title>Bacillus aquiflavi sp. nov., isolated from yellow water of strong flavor Chinese baijiu in Yibin region of China.</title>
        <authorList>
            <person name="Xie J."/>
        </authorList>
    </citation>
    <scope>NUCLEOTIDE SEQUENCE [LARGE SCALE GENOMIC DNA]</scope>
    <source>
        <strain evidence="10 11">3H-10</strain>
    </source>
</reference>
<evidence type="ECO:0000256" key="8">
    <source>
        <dbReference type="SAM" id="Phobius"/>
    </source>
</evidence>
<dbReference type="Pfam" id="PF00893">
    <property type="entry name" value="Multi_Drug_Res"/>
    <property type="match status" value="1"/>
</dbReference>
<dbReference type="SUPFAM" id="SSF103481">
    <property type="entry name" value="Multidrug resistance efflux transporter EmrE"/>
    <property type="match status" value="1"/>
</dbReference>
<dbReference type="InterPro" id="IPR045324">
    <property type="entry name" value="Small_multidrug_res"/>
</dbReference>
<proteinExistence type="inferred from homology"/>
<keyword evidence="11" id="KW-1185">Reference proteome</keyword>
<feature type="transmembrane region" description="Helical" evidence="8">
    <location>
        <begin position="84"/>
        <end position="102"/>
    </location>
</feature>
<feature type="transmembrane region" description="Helical" evidence="8">
    <location>
        <begin position="57"/>
        <end position="78"/>
    </location>
</feature>
<keyword evidence="2" id="KW-0813">Transport</keyword>
<dbReference type="RefSeq" id="WP_163242453.1">
    <property type="nucleotide sequence ID" value="NZ_CP082780.1"/>
</dbReference>
<keyword evidence="4 7" id="KW-0812">Transmembrane</keyword>
<protein>
    <submittedName>
        <fullName evidence="10">Multidrug efflux SMR transporter</fullName>
    </submittedName>
</protein>
<evidence type="ECO:0000256" key="2">
    <source>
        <dbReference type="ARBA" id="ARBA00022448"/>
    </source>
</evidence>
<accession>A0A6B3W3J3</accession>
<sequence length="126" mass="13882">MHWIFLSLAILFEVAGTTAMKLSNGLTRFIPSILMIFFYISSFLLLAIALKTMDVSVAYAVWSGVGIVFITLIGFLLFQEKLNFVKVISILFIVIGVVALNFSGNTHDAKKLETTEENSSSQAAKI</sequence>
<keyword evidence="6 8" id="KW-0472">Membrane</keyword>